<keyword evidence="11" id="KW-0547">Nucleotide-binding</keyword>
<organism evidence="16">
    <name type="scientific">hydrothermal vent metagenome</name>
    <dbReference type="NCBI Taxonomy" id="652676"/>
    <lineage>
        <taxon>unclassified sequences</taxon>
        <taxon>metagenomes</taxon>
        <taxon>ecological metagenomes</taxon>
    </lineage>
</organism>
<keyword evidence="13" id="KW-0368">Histidine biosynthesis</keyword>
<evidence type="ECO:0000256" key="14">
    <source>
        <dbReference type="ARBA" id="ARBA00024861"/>
    </source>
</evidence>
<evidence type="ECO:0000256" key="13">
    <source>
        <dbReference type="ARBA" id="ARBA00023102"/>
    </source>
</evidence>
<dbReference type="PROSITE" id="PS01316">
    <property type="entry name" value="ATP_P_PHORIBOSYLTR"/>
    <property type="match status" value="1"/>
</dbReference>
<dbReference type="CDD" id="cd13595">
    <property type="entry name" value="PBP2_HisGs"/>
    <property type="match status" value="1"/>
</dbReference>
<evidence type="ECO:0000256" key="7">
    <source>
        <dbReference type="ARBA" id="ARBA00022490"/>
    </source>
</evidence>
<dbReference type="Gene3D" id="3.40.190.10">
    <property type="entry name" value="Periplasmic binding protein-like II"/>
    <property type="match status" value="2"/>
</dbReference>
<evidence type="ECO:0000256" key="9">
    <source>
        <dbReference type="ARBA" id="ARBA00022676"/>
    </source>
</evidence>
<dbReference type="EMBL" id="UOGF01000042">
    <property type="protein sequence ID" value="VAX28723.1"/>
    <property type="molecule type" value="Genomic_DNA"/>
</dbReference>
<evidence type="ECO:0000256" key="4">
    <source>
        <dbReference type="ARBA" id="ARBA00009489"/>
    </source>
</evidence>
<dbReference type="InterPro" id="IPR001348">
    <property type="entry name" value="ATP_PRibTrfase_HisG"/>
</dbReference>
<dbReference type="UniPathway" id="UPA00031">
    <property type="reaction ID" value="UER00006"/>
</dbReference>
<comment type="catalytic activity">
    <reaction evidence="1">
        <text>1-(5-phospho-beta-D-ribosyl)-ATP + diphosphate = 5-phospho-alpha-D-ribose 1-diphosphate + ATP</text>
        <dbReference type="Rhea" id="RHEA:18473"/>
        <dbReference type="ChEBI" id="CHEBI:30616"/>
        <dbReference type="ChEBI" id="CHEBI:33019"/>
        <dbReference type="ChEBI" id="CHEBI:58017"/>
        <dbReference type="ChEBI" id="CHEBI:73183"/>
        <dbReference type="EC" id="2.4.2.17"/>
    </reaction>
</comment>
<dbReference type="InterPro" id="IPR013820">
    <property type="entry name" value="ATP_PRibTrfase_cat"/>
</dbReference>
<evidence type="ECO:0000256" key="5">
    <source>
        <dbReference type="ARBA" id="ARBA00011946"/>
    </source>
</evidence>
<dbReference type="PANTHER" id="PTHR21403">
    <property type="entry name" value="ATP PHOSPHORIBOSYLTRANSFERASE ATP-PRTASE"/>
    <property type="match status" value="1"/>
</dbReference>
<gene>
    <name evidence="16" type="ORF">MNBD_NITROSPIRAE01-607</name>
</gene>
<evidence type="ECO:0000313" key="16">
    <source>
        <dbReference type="EMBL" id="VAX28723.1"/>
    </source>
</evidence>
<dbReference type="GO" id="GO:0000105">
    <property type="term" value="P:L-histidine biosynthetic process"/>
    <property type="evidence" value="ECO:0007669"/>
    <property type="project" value="UniProtKB-UniPathway"/>
</dbReference>
<evidence type="ECO:0000256" key="11">
    <source>
        <dbReference type="ARBA" id="ARBA00022741"/>
    </source>
</evidence>
<keyword evidence="9 16" id="KW-0328">Glycosyltransferase</keyword>
<keyword evidence="8" id="KW-0028">Amino-acid biosynthesis</keyword>
<dbReference type="PANTHER" id="PTHR21403:SF8">
    <property type="entry name" value="ATP PHOSPHORIBOSYLTRANSFERASE"/>
    <property type="match status" value="1"/>
</dbReference>
<comment type="pathway">
    <text evidence="3">Amino-acid biosynthesis; L-histidine biosynthesis; L-histidine from 5-phospho-alpha-D-ribose 1-diphosphate: step 1/9.</text>
</comment>
<dbReference type="FunFam" id="3.40.190.10:FF:000011">
    <property type="entry name" value="ATP phosphoribosyltransferase"/>
    <property type="match status" value="1"/>
</dbReference>
<dbReference type="GO" id="GO:0005524">
    <property type="term" value="F:ATP binding"/>
    <property type="evidence" value="ECO:0007669"/>
    <property type="project" value="UniProtKB-KW"/>
</dbReference>
<accession>A0A3B1CW38</accession>
<dbReference type="GO" id="GO:0003879">
    <property type="term" value="F:ATP phosphoribosyltransferase activity"/>
    <property type="evidence" value="ECO:0007669"/>
    <property type="project" value="UniProtKB-EC"/>
</dbReference>
<reference evidence="16" key="1">
    <citation type="submission" date="2018-06" db="EMBL/GenBank/DDBJ databases">
        <authorList>
            <person name="Zhirakovskaya E."/>
        </authorList>
    </citation>
    <scope>NUCLEOTIDE SEQUENCE</scope>
</reference>
<dbReference type="SUPFAM" id="SSF53850">
    <property type="entry name" value="Periplasmic binding protein-like II"/>
    <property type="match status" value="1"/>
</dbReference>
<evidence type="ECO:0000256" key="8">
    <source>
        <dbReference type="ARBA" id="ARBA00022605"/>
    </source>
</evidence>
<evidence type="ECO:0000256" key="3">
    <source>
        <dbReference type="ARBA" id="ARBA00004667"/>
    </source>
</evidence>
<evidence type="ECO:0000256" key="2">
    <source>
        <dbReference type="ARBA" id="ARBA00004496"/>
    </source>
</evidence>
<evidence type="ECO:0000259" key="15">
    <source>
        <dbReference type="Pfam" id="PF01634"/>
    </source>
</evidence>
<comment type="subcellular location">
    <subcellularLocation>
        <location evidence="2">Cytoplasm</location>
    </subcellularLocation>
</comment>
<keyword evidence="12" id="KW-0067">ATP-binding</keyword>
<evidence type="ECO:0000256" key="10">
    <source>
        <dbReference type="ARBA" id="ARBA00022679"/>
    </source>
</evidence>
<dbReference type="EC" id="2.4.2.17" evidence="5"/>
<sequence length="226" mass="24914">MSKPLVMALAKGRLMELAMAFFKEIGIESPELHSGSRKLMFDVPGKNIKILLVRAVDVATYVEHGAADIGIAGKDLLMEQMCDVYEPIDLGFGYCKIILAEPVPKNGETAMPKSYSKRRIATKYPNITEHYFSEKGIPIEIVKLYGSIELAPLVGLADQIVDLTSTGATLKANNLRIVDDIAECTARVIVNRASLKLKYPEVKKIIDDIKGLLQQEVLDGKTRNPL</sequence>
<feature type="domain" description="ATP phosphoribosyltransferase catalytic" evidence="15">
    <location>
        <begin position="54"/>
        <end position="211"/>
    </location>
</feature>
<dbReference type="NCBIfam" id="TIGR00070">
    <property type="entry name" value="hisG"/>
    <property type="match status" value="1"/>
</dbReference>
<evidence type="ECO:0000256" key="1">
    <source>
        <dbReference type="ARBA" id="ARBA00000915"/>
    </source>
</evidence>
<evidence type="ECO:0000256" key="12">
    <source>
        <dbReference type="ARBA" id="ARBA00022840"/>
    </source>
</evidence>
<dbReference type="Pfam" id="PF01634">
    <property type="entry name" value="HisG"/>
    <property type="match status" value="1"/>
</dbReference>
<dbReference type="InterPro" id="IPR018198">
    <property type="entry name" value="ATP_PRibTrfase_CS"/>
</dbReference>
<proteinExistence type="inferred from homology"/>
<name>A0A3B1CW38_9ZZZZ</name>
<dbReference type="AlphaFoldDB" id="A0A3B1CW38"/>
<keyword evidence="7" id="KW-0963">Cytoplasm</keyword>
<dbReference type="FunFam" id="3.40.190.10:FF:000008">
    <property type="entry name" value="ATP phosphoribosyltransferase"/>
    <property type="match status" value="1"/>
</dbReference>
<comment type="function">
    <text evidence="14">Catalyzes the condensation of ATP and 5-phosphoribose 1-diphosphate to form N'-(5'-phosphoribosyl)-ATP (PR-ATP). Has a crucial role in the pathway because the rate of histidine biosynthesis seems to be controlled primarily by regulation of HisG enzymatic activity.</text>
</comment>
<protein>
    <recommendedName>
        <fullName evidence="6">ATP phosphoribosyltransferase</fullName>
        <ecNumber evidence="5">2.4.2.17</ecNumber>
    </recommendedName>
</protein>
<dbReference type="HAMAP" id="MF_01018">
    <property type="entry name" value="HisG_Short"/>
    <property type="match status" value="1"/>
</dbReference>
<keyword evidence="10 16" id="KW-0808">Transferase</keyword>
<dbReference type="InterPro" id="IPR024893">
    <property type="entry name" value="ATP_PRibTrfase_HisG_short"/>
</dbReference>
<evidence type="ECO:0000256" key="6">
    <source>
        <dbReference type="ARBA" id="ARBA00020998"/>
    </source>
</evidence>
<dbReference type="GO" id="GO:0005737">
    <property type="term" value="C:cytoplasm"/>
    <property type="evidence" value="ECO:0007669"/>
    <property type="project" value="UniProtKB-SubCell"/>
</dbReference>
<comment type="similarity">
    <text evidence="4">Belongs to the ATP phosphoribosyltransferase family. Short subfamily.</text>
</comment>